<dbReference type="PANTHER" id="PTHR35007:SF4">
    <property type="entry name" value="CONSERVED TRANSMEMBRANE PROTEIN-RELATED"/>
    <property type="match status" value="1"/>
</dbReference>
<accession>A0A4R6JUL3</accession>
<evidence type="ECO:0000313" key="2">
    <source>
        <dbReference type="EMBL" id="TDO39181.1"/>
    </source>
</evidence>
<dbReference type="Proteomes" id="UP000294901">
    <property type="component" value="Unassembled WGS sequence"/>
</dbReference>
<name>A0A4R6JUL3_9ACTN</name>
<protein>
    <submittedName>
        <fullName evidence="2">Tight adherence protein B</fullName>
    </submittedName>
</protein>
<dbReference type="EMBL" id="SNWR01000001">
    <property type="protein sequence ID" value="TDO39181.1"/>
    <property type="molecule type" value="Genomic_DNA"/>
</dbReference>
<dbReference type="RefSeq" id="WP_243755148.1">
    <property type="nucleotide sequence ID" value="NZ_SNWR01000001.1"/>
</dbReference>
<dbReference type="AlphaFoldDB" id="A0A4R6JUL3"/>
<sequence>MNWGPVLFVAGALAVVLPLGRVRVPRMSFVAVARRAVVVAGQSPRQALIAGVVASAVLGLLVGGPVAAAMIGAYAALGGRALLRRSQRRRAALERTAALDALGALAADLRAGLPPVASQPVGQGHRLRRLTASVWRLAERTGAPAADLVERIEADGRAADRAGASASAQAAGAQATALLLAALPAAGIGMGAMMGADPLRVLLHTPLGAACGLVAVVLQTAGLLWAERLIGGVTQ</sequence>
<keyword evidence="1" id="KW-1133">Transmembrane helix</keyword>
<feature type="transmembrane region" description="Helical" evidence="1">
    <location>
        <begin position="51"/>
        <end position="77"/>
    </location>
</feature>
<comment type="caution">
    <text evidence="2">The sequence shown here is derived from an EMBL/GenBank/DDBJ whole genome shotgun (WGS) entry which is preliminary data.</text>
</comment>
<reference evidence="2 3" key="1">
    <citation type="submission" date="2019-03" db="EMBL/GenBank/DDBJ databases">
        <title>Sequencing the genomes of 1000 actinobacteria strains.</title>
        <authorList>
            <person name="Klenk H.-P."/>
        </authorList>
    </citation>
    <scope>NUCLEOTIDE SEQUENCE [LARGE SCALE GENOMIC DNA]</scope>
    <source>
        <strain evidence="2 3">DSM 43805</strain>
    </source>
</reference>
<proteinExistence type="predicted"/>
<dbReference type="PANTHER" id="PTHR35007">
    <property type="entry name" value="INTEGRAL MEMBRANE PROTEIN-RELATED"/>
    <property type="match status" value="1"/>
</dbReference>
<evidence type="ECO:0000313" key="3">
    <source>
        <dbReference type="Proteomes" id="UP000294901"/>
    </source>
</evidence>
<evidence type="ECO:0000256" key="1">
    <source>
        <dbReference type="SAM" id="Phobius"/>
    </source>
</evidence>
<keyword evidence="1" id="KW-0812">Transmembrane</keyword>
<feature type="transmembrane region" description="Helical" evidence="1">
    <location>
        <begin position="207"/>
        <end position="226"/>
    </location>
</feature>
<keyword evidence="1" id="KW-0472">Membrane</keyword>
<feature type="transmembrane region" description="Helical" evidence="1">
    <location>
        <begin position="175"/>
        <end position="195"/>
    </location>
</feature>
<organism evidence="2 3">
    <name type="scientific">Paractinoplanes brasiliensis</name>
    <dbReference type="NCBI Taxonomy" id="52695"/>
    <lineage>
        <taxon>Bacteria</taxon>
        <taxon>Bacillati</taxon>
        <taxon>Actinomycetota</taxon>
        <taxon>Actinomycetes</taxon>
        <taxon>Micromonosporales</taxon>
        <taxon>Micromonosporaceae</taxon>
        <taxon>Paractinoplanes</taxon>
    </lineage>
</organism>
<keyword evidence="3" id="KW-1185">Reference proteome</keyword>
<gene>
    <name evidence="2" type="ORF">C8E87_2857</name>
</gene>